<protein>
    <submittedName>
        <fullName evidence="11">Halocyanin domain-containing protein</fullName>
    </submittedName>
</protein>
<dbReference type="PROSITE" id="PS51318">
    <property type="entry name" value="TAT"/>
    <property type="match status" value="1"/>
</dbReference>
<feature type="domain" description="Blue (type 1) copper" evidence="10">
    <location>
        <begin position="58"/>
        <end position="142"/>
    </location>
</feature>
<dbReference type="InterPro" id="IPR008972">
    <property type="entry name" value="Cupredoxin"/>
</dbReference>
<dbReference type="PANTHER" id="PTHR34192:SF10">
    <property type="entry name" value="PLASTOCYANIN MAJOR ISOFORM, CHLOROPLASTIC-RELATED"/>
    <property type="match status" value="1"/>
</dbReference>
<evidence type="ECO:0000256" key="9">
    <source>
        <dbReference type="PIRSR" id="PIRSR602386-1"/>
    </source>
</evidence>
<keyword evidence="12" id="KW-1185">Reference proteome</keyword>
<dbReference type="EMBL" id="JBHTAP010000001">
    <property type="protein sequence ID" value="MFC7234831.1"/>
    <property type="molecule type" value="Genomic_DNA"/>
</dbReference>
<name>A0ABD5ZN40_9EURY</name>
<evidence type="ECO:0000256" key="4">
    <source>
        <dbReference type="ARBA" id="ARBA00022723"/>
    </source>
</evidence>
<dbReference type="GO" id="GO:0042597">
    <property type="term" value="C:periplasmic space"/>
    <property type="evidence" value="ECO:0007669"/>
    <property type="project" value="UniProtKB-SubCell"/>
</dbReference>
<dbReference type="SUPFAM" id="SSF49503">
    <property type="entry name" value="Cupredoxins"/>
    <property type="match status" value="2"/>
</dbReference>
<keyword evidence="5" id="KW-0574">Periplasm</keyword>
<keyword evidence="3" id="KW-0813">Transport</keyword>
<feature type="binding site" evidence="9">
    <location>
        <position position="93"/>
    </location>
    <ligand>
        <name>Cu cation</name>
        <dbReference type="ChEBI" id="CHEBI:23378"/>
    </ligand>
</feature>
<accession>A0ABD5ZN40</accession>
<reference evidence="11 12" key="1">
    <citation type="journal article" date="2019" name="Int. J. Syst. Evol. Microbiol.">
        <title>The Global Catalogue of Microorganisms (GCM) 10K type strain sequencing project: providing services to taxonomists for standard genome sequencing and annotation.</title>
        <authorList>
            <consortium name="The Broad Institute Genomics Platform"/>
            <consortium name="The Broad Institute Genome Sequencing Center for Infectious Disease"/>
            <person name="Wu L."/>
            <person name="Ma J."/>
        </authorList>
    </citation>
    <scope>NUCLEOTIDE SEQUENCE [LARGE SCALE GENOMIC DNA]</scope>
    <source>
        <strain evidence="11 12">DT85</strain>
    </source>
</reference>
<dbReference type="PRINTS" id="PR00155">
    <property type="entry name" value="AMICYANIN"/>
</dbReference>
<keyword evidence="4 9" id="KW-0479">Metal-binding</keyword>
<dbReference type="InterPro" id="IPR000923">
    <property type="entry name" value="BlueCu_1"/>
</dbReference>
<evidence type="ECO:0000259" key="10">
    <source>
        <dbReference type="Pfam" id="PF00127"/>
    </source>
</evidence>
<dbReference type="AlphaFoldDB" id="A0ABD5ZN40"/>
<dbReference type="NCBIfam" id="TIGR03102">
    <property type="entry name" value="halo_cynanin"/>
    <property type="match status" value="2"/>
</dbReference>
<keyword evidence="7 9" id="KW-0186">Copper</keyword>
<dbReference type="InterPro" id="IPR006311">
    <property type="entry name" value="TAT_signal"/>
</dbReference>
<dbReference type="PANTHER" id="PTHR34192">
    <property type="entry name" value="PLASTOCYANIN MAJOR ISOFORM, CHLOROPLASTIC-RELATED"/>
    <property type="match status" value="1"/>
</dbReference>
<evidence type="ECO:0000256" key="7">
    <source>
        <dbReference type="ARBA" id="ARBA00023008"/>
    </source>
</evidence>
<sequence length="329" mass="33762">MATRRGFMTAMAAGAGATLAVGPAAAQSGVDLTDWLSDVDNAGSVVDRTGTSETTVAVGADGNGGAFGFGPPVVRVDPGTTVTFEWTGGGGSHNVVADDGSFESPMQGSEGATFAHTFESAGVTRYYCSPHETMGMKGVVVVGDAQVTLPGGATPTPTATETETAEPRSFDGWLANTDNYDGVVDRRGEEEVVVEVGAEGNGGPLAFEPAAVRVSSGTTVKWEWVGPRRYDVVDPDLGYGSEQVTGEGYGYAVEFSENGLSKYECTKYGDQGMRGVVVVGDGPRETLSWQGVGAAGLLGSLLAVPLAAGVRLHAKTTTRAGKNFGRGDE</sequence>
<evidence type="ECO:0000313" key="12">
    <source>
        <dbReference type="Proteomes" id="UP001596398"/>
    </source>
</evidence>
<dbReference type="RefSeq" id="WP_276235853.1">
    <property type="nucleotide sequence ID" value="NZ_CP119802.1"/>
</dbReference>
<dbReference type="Gene3D" id="2.60.40.420">
    <property type="entry name" value="Cupredoxins - blue copper proteins"/>
    <property type="match status" value="2"/>
</dbReference>
<gene>
    <name evidence="11" type="ORF">ACFQJ4_05795</name>
</gene>
<dbReference type="CDD" id="cd04220">
    <property type="entry name" value="Halocyanin"/>
    <property type="match status" value="1"/>
</dbReference>
<evidence type="ECO:0000256" key="6">
    <source>
        <dbReference type="ARBA" id="ARBA00022982"/>
    </source>
</evidence>
<comment type="cofactor">
    <cofactor evidence="9">
        <name>Cu cation</name>
        <dbReference type="ChEBI" id="CHEBI:23378"/>
    </cofactor>
    <text evidence="9">Binds 1 copper ion per subunit.</text>
</comment>
<feature type="binding site" evidence="9">
    <location>
        <position position="131"/>
    </location>
    <ligand>
        <name>Cu cation</name>
        <dbReference type="ChEBI" id="CHEBI:23378"/>
    </ligand>
</feature>
<keyword evidence="6" id="KW-0249">Electron transport</keyword>
<feature type="binding site" evidence="9">
    <location>
        <position position="136"/>
    </location>
    <ligand>
        <name>Cu cation</name>
        <dbReference type="ChEBI" id="CHEBI:23378"/>
    </ligand>
</feature>
<dbReference type="GeneID" id="79266502"/>
<keyword evidence="8" id="KW-0472">Membrane</keyword>
<dbReference type="GO" id="GO:0046872">
    <property type="term" value="F:metal ion binding"/>
    <property type="evidence" value="ECO:0007669"/>
    <property type="project" value="UniProtKB-KW"/>
</dbReference>
<evidence type="ECO:0000256" key="3">
    <source>
        <dbReference type="ARBA" id="ARBA00022448"/>
    </source>
</evidence>
<dbReference type="GO" id="GO:0016020">
    <property type="term" value="C:membrane"/>
    <property type="evidence" value="ECO:0007669"/>
    <property type="project" value="UniProtKB-SubCell"/>
</dbReference>
<dbReference type="InterPro" id="IPR017533">
    <property type="entry name" value="Halocyanin"/>
</dbReference>
<evidence type="ECO:0000256" key="5">
    <source>
        <dbReference type="ARBA" id="ARBA00022764"/>
    </source>
</evidence>
<evidence type="ECO:0000256" key="1">
    <source>
        <dbReference type="ARBA" id="ARBA00004370"/>
    </source>
</evidence>
<evidence type="ECO:0000256" key="8">
    <source>
        <dbReference type="ARBA" id="ARBA00023136"/>
    </source>
</evidence>
<feature type="binding site" evidence="9">
    <location>
        <position position="128"/>
    </location>
    <ligand>
        <name>Cu cation</name>
        <dbReference type="ChEBI" id="CHEBI:23378"/>
    </ligand>
</feature>
<comment type="caution">
    <text evidence="11">The sequence shown here is derived from an EMBL/GenBank/DDBJ whole genome shotgun (WGS) entry which is preliminary data.</text>
</comment>
<organism evidence="11 12">
    <name type="scientific">Halosegnis marinus</name>
    <dbReference type="NCBI Taxonomy" id="3034023"/>
    <lineage>
        <taxon>Archaea</taxon>
        <taxon>Methanobacteriati</taxon>
        <taxon>Methanobacteriota</taxon>
        <taxon>Stenosarchaea group</taxon>
        <taxon>Halobacteria</taxon>
        <taxon>Halobacteriales</taxon>
        <taxon>Natronomonadaceae</taxon>
        <taxon>Halosegnis</taxon>
    </lineage>
</organism>
<dbReference type="InterPro" id="IPR002386">
    <property type="entry name" value="Amicyanin/Pseudoazurin"/>
</dbReference>
<evidence type="ECO:0000313" key="11">
    <source>
        <dbReference type="EMBL" id="MFC7234831.1"/>
    </source>
</evidence>
<comment type="subcellular location">
    <subcellularLocation>
        <location evidence="1">Membrane</location>
    </subcellularLocation>
    <subcellularLocation>
        <location evidence="2">Periplasm</location>
    </subcellularLocation>
</comment>
<evidence type="ECO:0000256" key="2">
    <source>
        <dbReference type="ARBA" id="ARBA00004418"/>
    </source>
</evidence>
<dbReference type="Pfam" id="PF00127">
    <property type="entry name" value="Copper-bind"/>
    <property type="match status" value="2"/>
</dbReference>
<feature type="domain" description="Blue (type 1) copper" evidence="10">
    <location>
        <begin position="196"/>
        <end position="279"/>
    </location>
</feature>
<proteinExistence type="predicted"/>
<dbReference type="Proteomes" id="UP001596398">
    <property type="component" value="Unassembled WGS sequence"/>
</dbReference>